<dbReference type="AlphaFoldDB" id="A0A5E4QN87"/>
<sequence>MTELLAFLNNKVDVLPETAILETCMTAYTINENEEACSVALKLLAPHNKFFKKKKRRGIEKHAEND</sequence>
<protein>
    <submittedName>
        <fullName evidence="1">Uncharacterized protein</fullName>
    </submittedName>
</protein>
<dbReference type="EMBL" id="FZQP02003989">
    <property type="protein sequence ID" value="VVC99138.1"/>
    <property type="molecule type" value="Genomic_DNA"/>
</dbReference>
<organism evidence="1 2">
    <name type="scientific">Leptidea sinapis</name>
    <dbReference type="NCBI Taxonomy" id="189913"/>
    <lineage>
        <taxon>Eukaryota</taxon>
        <taxon>Metazoa</taxon>
        <taxon>Ecdysozoa</taxon>
        <taxon>Arthropoda</taxon>
        <taxon>Hexapoda</taxon>
        <taxon>Insecta</taxon>
        <taxon>Pterygota</taxon>
        <taxon>Neoptera</taxon>
        <taxon>Endopterygota</taxon>
        <taxon>Lepidoptera</taxon>
        <taxon>Glossata</taxon>
        <taxon>Ditrysia</taxon>
        <taxon>Papilionoidea</taxon>
        <taxon>Pieridae</taxon>
        <taxon>Dismorphiinae</taxon>
        <taxon>Leptidea</taxon>
    </lineage>
</organism>
<evidence type="ECO:0000313" key="2">
    <source>
        <dbReference type="Proteomes" id="UP000324832"/>
    </source>
</evidence>
<keyword evidence="2" id="KW-1185">Reference proteome</keyword>
<accession>A0A5E4QN87</accession>
<evidence type="ECO:0000313" key="1">
    <source>
        <dbReference type="EMBL" id="VVC99138.1"/>
    </source>
</evidence>
<reference evidence="1 2" key="1">
    <citation type="submission" date="2017-07" db="EMBL/GenBank/DDBJ databases">
        <authorList>
            <person name="Talla V."/>
            <person name="Backstrom N."/>
        </authorList>
    </citation>
    <scope>NUCLEOTIDE SEQUENCE [LARGE SCALE GENOMIC DNA]</scope>
</reference>
<gene>
    <name evidence="1" type="ORF">LSINAPIS_LOCUS10073</name>
</gene>
<proteinExistence type="predicted"/>
<name>A0A5E4QN87_9NEOP</name>
<dbReference type="Proteomes" id="UP000324832">
    <property type="component" value="Unassembled WGS sequence"/>
</dbReference>